<dbReference type="Proteomes" id="UP000325081">
    <property type="component" value="Unassembled WGS sequence"/>
</dbReference>
<dbReference type="GO" id="GO:0008483">
    <property type="term" value="F:transaminase activity"/>
    <property type="evidence" value="ECO:0007669"/>
    <property type="project" value="UniProtKB-KW"/>
</dbReference>
<sequence>MCSGDPTMYERYWQQMGEKSTVVIPGWKFISYFSDVNNLCWFLEPEFANAVVRLHDFVGNAVTKDRHIIVGSGSSQLFQAALYALSQPNNDSEPINVVSAAPYYSSYLPIIELVKSGLYKWGGDARFFKPDKPYIELVTSPNNPDGYSRRAVVNQSQLGMLIHDFAYYWPQYIAITSRADHDLMLFTVSKSTGHAGSRLGWAIVKNREVAKKMTDFVVLNTIGVSKESQIRAAKILQSIIDSHKDTKVEAFFEHTFDLMAARWKKLRDVINKSEIFTLPKYSPETCSFSGRTFATQPAFAWVKCKGEEVEDCGSFLRNHGIISRSGTHFGESGKYVRISVVPQDRVFEQFVGRLSTIG</sequence>
<dbReference type="SUPFAM" id="SSF53383">
    <property type="entry name" value="PLP-dependent transferases"/>
    <property type="match status" value="1"/>
</dbReference>
<reference evidence="7" key="1">
    <citation type="journal article" date="2019" name="Curr. Biol.">
        <title>Genome Sequence of Striga asiatica Provides Insight into the Evolution of Plant Parasitism.</title>
        <authorList>
            <person name="Yoshida S."/>
            <person name="Kim S."/>
            <person name="Wafula E.K."/>
            <person name="Tanskanen J."/>
            <person name="Kim Y.M."/>
            <person name="Honaas L."/>
            <person name="Yang Z."/>
            <person name="Spallek T."/>
            <person name="Conn C.E."/>
            <person name="Ichihashi Y."/>
            <person name="Cheong K."/>
            <person name="Cui S."/>
            <person name="Der J.P."/>
            <person name="Gundlach H."/>
            <person name="Jiao Y."/>
            <person name="Hori C."/>
            <person name="Ishida J.K."/>
            <person name="Kasahara H."/>
            <person name="Kiba T."/>
            <person name="Kim M.S."/>
            <person name="Koo N."/>
            <person name="Laohavisit A."/>
            <person name="Lee Y.H."/>
            <person name="Lumba S."/>
            <person name="McCourt P."/>
            <person name="Mortimer J.C."/>
            <person name="Mutuku J.M."/>
            <person name="Nomura T."/>
            <person name="Sasaki-Sekimoto Y."/>
            <person name="Seto Y."/>
            <person name="Wang Y."/>
            <person name="Wakatake T."/>
            <person name="Sakakibara H."/>
            <person name="Demura T."/>
            <person name="Yamaguchi S."/>
            <person name="Yoneyama K."/>
            <person name="Manabe R.I."/>
            <person name="Nelson D.C."/>
            <person name="Schulman A.H."/>
            <person name="Timko M.P."/>
            <person name="dePamphilis C.W."/>
            <person name="Choi D."/>
            <person name="Shirasu K."/>
        </authorList>
    </citation>
    <scope>NUCLEOTIDE SEQUENCE [LARGE SCALE GENOMIC DNA]</scope>
    <source>
        <strain evidence="7">cv. UVA1</strain>
    </source>
</reference>
<organism evidence="6 7">
    <name type="scientific">Striga asiatica</name>
    <name type="common">Asiatic witchweed</name>
    <name type="synonym">Buchnera asiatica</name>
    <dbReference type="NCBI Taxonomy" id="4170"/>
    <lineage>
        <taxon>Eukaryota</taxon>
        <taxon>Viridiplantae</taxon>
        <taxon>Streptophyta</taxon>
        <taxon>Embryophyta</taxon>
        <taxon>Tracheophyta</taxon>
        <taxon>Spermatophyta</taxon>
        <taxon>Magnoliopsida</taxon>
        <taxon>eudicotyledons</taxon>
        <taxon>Gunneridae</taxon>
        <taxon>Pentapetalae</taxon>
        <taxon>asterids</taxon>
        <taxon>lamiids</taxon>
        <taxon>Lamiales</taxon>
        <taxon>Orobanchaceae</taxon>
        <taxon>Buchnereae</taxon>
        <taxon>Striga</taxon>
    </lineage>
</organism>
<dbReference type="PANTHER" id="PTHR43795">
    <property type="entry name" value="BIFUNCTIONAL ASPARTATE AMINOTRANSFERASE AND GLUTAMATE/ASPARTATE-PREPHENATE AMINOTRANSFERASE-RELATED"/>
    <property type="match status" value="1"/>
</dbReference>
<dbReference type="AlphaFoldDB" id="A0A5A7R5Y1"/>
<evidence type="ECO:0000256" key="1">
    <source>
        <dbReference type="ARBA" id="ARBA00001933"/>
    </source>
</evidence>
<dbReference type="GO" id="GO:0016846">
    <property type="term" value="F:carbon-sulfur lyase activity"/>
    <property type="evidence" value="ECO:0007669"/>
    <property type="project" value="InterPro"/>
</dbReference>
<comment type="cofactor">
    <cofactor evidence="1">
        <name>pyridoxal 5'-phosphate</name>
        <dbReference type="ChEBI" id="CHEBI:597326"/>
    </cofactor>
</comment>
<dbReference type="OrthoDB" id="2020362at2759"/>
<name>A0A5A7R5Y1_STRAF</name>
<dbReference type="InterPro" id="IPR015422">
    <property type="entry name" value="PyrdxlP-dep_Trfase_small"/>
</dbReference>
<comment type="caution">
    <text evidence="6">The sequence shown here is derived from an EMBL/GenBank/DDBJ whole genome shotgun (WGS) entry which is preliminary data.</text>
</comment>
<dbReference type="InterPro" id="IPR050478">
    <property type="entry name" value="Ethylene_sulfur-biosynth"/>
</dbReference>
<evidence type="ECO:0000256" key="4">
    <source>
        <dbReference type="ARBA" id="ARBA00022898"/>
    </source>
</evidence>
<comment type="similarity">
    <text evidence="2">Belongs to the alliinase family.</text>
</comment>
<evidence type="ECO:0000313" key="7">
    <source>
        <dbReference type="Proteomes" id="UP000325081"/>
    </source>
</evidence>
<feature type="domain" description="Alliinase C-terminal" evidence="5">
    <location>
        <begin position="3"/>
        <end position="357"/>
    </location>
</feature>
<keyword evidence="6" id="KW-0808">Transferase</keyword>
<dbReference type="InterPro" id="IPR015421">
    <property type="entry name" value="PyrdxlP-dep_Trfase_major"/>
</dbReference>
<dbReference type="Gene3D" id="3.90.1150.10">
    <property type="entry name" value="Aspartate Aminotransferase, domain 1"/>
    <property type="match status" value="1"/>
</dbReference>
<evidence type="ECO:0000256" key="2">
    <source>
        <dbReference type="ARBA" id="ARBA00006312"/>
    </source>
</evidence>
<accession>A0A5A7R5Y1</accession>
<gene>
    <name evidence="6" type="ORF">STAS_30667</name>
</gene>
<keyword evidence="3 6" id="KW-0032">Aminotransferase</keyword>
<dbReference type="Pfam" id="PF04864">
    <property type="entry name" value="Alliinase_C"/>
    <property type="match status" value="1"/>
</dbReference>
<dbReference type="InterPro" id="IPR037029">
    <property type="entry name" value="Alliinase_N_sf"/>
</dbReference>
<dbReference type="InterPro" id="IPR015424">
    <property type="entry name" value="PyrdxlP-dep_Trfase"/>
</dbReference>
<evidence type="ECO:0000259" key="5">
    <source>
        <dbReference type="Pfam" id="PF04864"/>
    </source>
</evidence>
<keyword evidence="7" id="KW-1185">Reference proteome</keyword>
<dbReference type="InterPro" id="IPR006948">
    <property type="entry name" value="Alliinase_C"/>
</dbReference>
<keyword evidence="4" id="KW-0663">Pyridoxal phosphate</keyword>
<evidence type="ECO:0000256" key="3">
    <source>
        <dbReference type="ARBA" id="ARBA00022576"/>
    </source>
</evidence>
<dbReference type="EMBL" id="BKCP01010514">
    <property type="protein sequence ID" value="GER53183.1"/>
    <property type="molecule type" value="Genomic_DNA"/>
</dbReference>
<dbReference type="GO" id="GO:0006520">
    <property type="term" value="P:amino acid metabolic process"/>
    <property type="evidence" value="ECO:0007669"/>
    <property type="project" value="TreeGrafter"/>
</dbReference>
<proteinExistence type="inferred from homology"/>
<dbReference type="PANTHER" id="PTHR43795:SF22">
    <property type="entry name" value="TRYPTOPHAN AMINOTRANSFERASE-RELATED PROTEIN 2"/>
    <property type="match status" value="1"/>
</dbReference>
<dbReference type="Gene3D" id="2.10.25.30">
    <property type="entry name" value="EGF-like, alliinase"/>
    <property type="match status" value="1"/>
</dbReference>
<dbReference type="Gene3D" id="3.40.640.10">
    <property type="entry name" value="Type I PLP-dependent aspartate aminotransferase-like (Major domain)"/>
    <property type="match status" value="1"/>
</dbReference>
<protein>
    <submittedName>
        <fullName evidence="6">Tryptophan aminotransferase related 2</fullName>
    </submittedName>
</protein>
<evidence type="ECO:0000313" key="6">
    <source>
        <dbReference type="EMBL" id="GER53183.1"/>
    </source>
</evidence>
<dbReference type="CDD" id="cd00609">
    <property type="entry name" value="AAT_like"/>
    <property type="match status" value="1"/>
</dbReference>